<dbReference type="PROSITE" id="PS50110">
    <property type="entry name" value="RESPONSE_REGULATORY"/>
    <property type="match status" value="1"/>
</dbReference>
<dbReference type="PANTHER" id="PTHR43849:SF2">
    <property type="entry name" value="BLL3936 PROTEIN"/>
    <property type="match status" value="1"/>
</dbReference>
<dbReference type="Pfam" id="PF00009">
    <property type="entry name" value="GTP_EFTU"/>
    <property type="match status" value="1"/>
</dbReference>
<evidence type="ECO:0000256" key="3">
    <source>
        <dbReference type="ARBA" id="ARBA00005438"/>
    </source>
</evidence>
<dbReference type="InterPro" id="IPR002347">
    <property type="entry name" value="SDR_fam"/>
</dbReference>
<feature type="transmembrane region" description="Helical" evidence="20">
    <location>
        <begin position="3067"/>
        <end position="3084"/>
    </location>
</feature>
<dbReference type="InterPro" id="IPR009000">
    <property type="entry name" value="Transl_B-barrel_sf"/>
</dbReference>
<comment type="similarity">
    <text evidence="3">In the C-terminal section; belongs to the APS kinase family.</text>
</comment>
<evidence type="ECO:0000256" key="8">
    <source>
        <dbReference type="ARBA" id="ARBA00012391"/>
    </source>
</evidence>
<feature type="domain" description="Tr-type G" evidence="22">
    <location>
        <begin position="942"/>
        <end position="1159"/>
    </location>
</feature>
<dbReference type="InterPro" id="IPR011784">
    <property type="entry name" value="SO4_adenylTrfase_ssu"/>
</dbReference>
<evidence type="ECO:0000256" key="17">
    <source>
        <dbReference type="ARBA" id="ARBA00030256"/>
    </source>
</evidence>
<dbReference type="GO" id="GO:0005525">
    <property type="term" value="F:GTP binding"/>
    <property type="evidence" value="ECO:0007669"/>
    <property type="project" value="UniProtKB-KW"/>
</dbReference>
<dbReference type="InterPro" id="IPR011852">
    <property type="entry name" value="TRAP_TAXI"/>
</dbReference>
<dbReference type="Pfam" id="PF01019">
    <property type="entry name" value="G_glu_transpept"/>
    <property type="match status" value="1"/>
</dbReference>
<dbReference type="GO" id="GO:0000103">
    <property type="term" value="P:sulfate assimilation"/>
    <property type="evidence" value="ECO:0007669"/>
    <property type="project" value="InterPro"/>
</dbReference>
<dbReference type="CDD" id="cd04166">
    <property type="entry name" value="CysN_ATPS"/>
    <property type="match status" value="1"/>
</dbReference>
<dbReference type="Pfam" id="PF00072">
    <property type="entry name" value="Response_reg"/>
    <property type="match status" value="1"/>
</dbReference>
<feature type="transmembrane region" description="Helical" evidence="20">
    <location>
        <begin position="2697"/>
        <end position="2718"/>
    </location>
</feature>
<evidence type="ECO:0000256" key="13">
    <source>
        <dbReference type="ARBA" id="ARBA00022777"/>
    </source>
</evidence>
<evidence type="ECO:0000256" key="19">
    <source>
        <dbReference type="PROSITE-ProRule" id="PRU00169"/>
    </source>
</evidence>
<dbReference type="FunFam" id="3.40.50.300:FF:000212">
    <property type="entry name" value="Adenylyl-sulfate kinase"/>
    <property type="match status" value="1"/>
</dbReference>
<dbReference type="InterPro" id="IPR009001">
    <property type="entry name" value="Transl_elong_EF1A/Init_IF2_C"/>
</dbReference>
<feature type="modified residue" description="4-aspartylphosphate" evidence="19">
    <location>
        <position position="1632"/>
    </location>
</feature>
<dbReference type="NCBIfam" id="TIGR00231">
    <property type="entry name" value="small_GTP"/>
    <property type="match status" value="1"/>
</dbReference>
<keyword evidence="10" id="KW-0808">Transferase</keyword>
<dbReference type="NCBIfam" id="NF004035">
    <property type="entry name" value="PRK05506.1"/>
    <property type="match status" value="1"/>
</dbReference>
<dbReference type="NCBIfam" id="TIGR00455">
    <property type="entry name" value="apsK"/>
    <property type="match status" value="1"/>
</dbReference>
<evidence type="ECO:0000256" key="16">
    <source>
        <dbReference type="ARBA" id="ARBA00023268"/>
    </source>
</evidence>
<evidence type="ECO:0000313" key="24">
    <source>
        <dbReference type="Proteomes" id="UP000601435"/>
    </source>
</evidence>
<dbReference type="InterPro" id="IPR044139">
    <property type="entry name" value="CysN_NoDQ_III"/>
</dbReference>
<feature type="transmembrane region" description="Helical" evidence="20">
    <location>
        <begin position="2643"/>
        <end position="2660"/>
    </location>
</feature>
<keyword evidence="13" id="KW-0418">Kinase</keyword>
<dbReference type="NCBIfam" id="NF003478">
    <property type="entry name" value="PRK05124.1"/>
    <property type="match status" value="1"/>
</dbReference>
<dbReference type="SUPFAM" id="SSF52540">
    <property type="entry name" value="P-loop containing nucleoside triphosphate hydrolases"/>
    <property type="match status" value="2"/>
</dbReference>
<comment type="pathway">
    <text evidence="2">Sulfur metabolism.</text>
</comment>
<dbReference type="Pfam" id="PF16868">
    <property type="entry name" value="NMT1_3"/>
    <property type="match status" value="1"/>
</dbReference>
<keyword evidence="15" id="KW-0342">GTP-binding</keyword>
<dbReference type="InterPro" id="IPR010656">
    <property type="entry name" value="DctM"/>
</dbReference>
<dbReference type="CDD" id="cd00156">
    <property type="entry name" value="REC"/>
    <property type="match status" value="1"/>
</dbReference>
<feature type="transmembrane region" description="Helical" evidence="20">
    <location>
        <begin position="2612"/>
        <end position="2631"/>
    </location>
</feature>
<dbReference type="NCBIfam" id="NF003013">
    <property type="entry name" value="PRK03846.1"/>
    <property type="match status" value="1"/>
</dbReference>
<dbReference type="SUPFAM" id="SSF52172">
    <property type="entry name" value="CheY-like"/>
    <property type="match status" value="1"/>
</dbReference>
<dbReference type="InterPro" id="IPR005225">
    <property type="entry name" value="Small_GTP-bd"/>
</dbReference>
<dbReference type="Pfam" id="PF13561">
    <property type="entry name" value="adh_short_C2"/>
    <property type="match status" value="1"/>
</dbReference>
<feature type="transmembrane region" description="Helical" evidence="20">
    <location>
        <begin position="3043"/>
        <end position="3061"/>
    </location>
</feature>
<dbReference type="EC" id="2.7.1.25" evidence="7"/>
<dbReference type="HAMAP" id="MF_00062">
    <property type="entry name" value="Sulf_adenylyltr_sub1"/>
    <property type="match status" value="1"/>
</dbReference>
<gene>
    <name evidence="23" type="primary">nodQ</name>
    <name evidence="23" type="ORF">SNEC2469_LOCUS9734</name>
</gene>
<evidence type="ECO:0000259" key="21">
    <source>
        <dbReference type="PROSITE" id="PS50110"/>
    </source>
</evidence>
<dbReference type="SUPFAM" id="SSF50447">
    <property type="entry name" value="Translation proteins"/>
    <property type="match status" value="1"/>
</dbReference>
<dbReference type="Pfam" id="PF22594">
    <property type="entry name" value="GTP-eEF1A_C"/>
    <property type="match status" value="1"/>
</dbReference>
<dbReference type="HAMAP" id="MF_00065">
    <property type="entry name" value="Adenylyl_sulf_kinase"/>
    <property type="match status" value="1"/>
</dbReference>
<evidence type="ECO:0000256" key="15">
    <source>
        <dbReference type="ARBA" id="ARBA00023134"/>
    </source>
</evidence>
<comment type="function">
    <text evidence="1">APS kinase catalyzes the synthesis of activated sulfate.</text>
</comment>
<evidence type="ECO:0000256" key="5">
    <source>
        <dbReference type="ARBA" id="ARBA00007249"/>
    </source>
</evidence>
<dbReference type="InterPro" id="IPR000795">
    <property type="entry name" value="T_Tr_GTP-bd_dom"/>
</dbReference>
<dbReference type="Gene3D" id="3.40.190.10">
    <property type="entry name" value="Periplasmic binding protein-like II"/>
    <property type="match status" value="2"/>
</dbReference>
<dbReference type="InterPro" id="IPR054696">
    <property type="entry name" value="GTP-eEF1A_C"/>
</dbReference>
<feature type="transmembrane region" description="Helical" evidence="20">
    <location>
        <begin position="2868"/>
        <end position="2887"/>
    </location>
</feature>
<keyword evidence="11" id="KW-0548">Nucleotidyltransferase</keyword>
<dbReference type="CDD" id="cd02027">
    <property type="entry name" value="APSK"/>
    <property type="match status" value="1"/>
</dbReference>
<dbReference type="InterPro" id="IPR002891">
    <property type="entry name" value="APS"/>
</dbReference>
<dbReference type="InterPro" id="IPR011006">
    <property type="entry name" value="CheY-like_superfamily"/>
</dbReference>
<feature type="transmembrane region" description="Helical" evidence="20">
    <location>
        <begin position="3152"/>
        <end position="3169"/>
    </location>
</feature>
<feature type="transmembrane region" description="Helical" evidence="20">
    <location>
        <begin position="3009"/>
        <end position="3036"/>
    </location>
</feature>
<dbReference type="SUPFAM" id="SSF50465">
    <property type="entry name" value="EF-Tu/eEF-1alpha/eIF2-gamma C-terminal domain"/>
    <property type="match status" value="1"/>
</dbReference>
<dbReference type="Pfam" id="PF01583">
    <property type="entry name" value="APS_kinase"/>
    <property type="match status" value="1"/>
</dbReference>
<proteinExistence type="inferred from homology"/>
<name>A0A812Q2V0_9DINO</name>
<evidence type="ECO:0000256" key="18">
    <source>
        <dbReference type="ARBA" id="ARBA00049370"/>
    </source>
</evidence>
<feature type="transmembrane region" description="Helical" evidence="20">
    <location>
        <begin position="2672"/>
        <end position="2690"/>
    </location>
</feature>
<dbReference type="NCBIfam" id="NF003587">
    <property type="entry name" value="PRK05253.1"/>
    <property type="match status" value="1"/>
</dbReference>
<dbReference type="InterPro" id="IPR036291">
    <property type="entry name" value="NAD(P)-bd_dom_sf"/>
</dbReference>
<evidence type="ECO:0000256" key="10">
    <source>
        <dbReference type="ARBA" id="ARBA00022679"/>
    </source>
</evidence>
<dbReference type="GO" id="GO:0003924">
    <property type="term" value="F:GTPase activity"/>
    <property type="evidence" value="ECO:0007669"/>
    <property type="project" value="InterPro"/>
</dbReference>
<dbReference type="PROSITE" id="PS51722">
    <property type="entry name" value="G_TR_2"/>
    <property type="match status" value="1"/>
</dbReference>
<dbReference type="EC" id="2.7.7.4" evidence="8"/>
<dbReference type="HAMAP" id="MF_00064">
    <property type="entry name" value="Sulf_adenylyltr_sub2"/>
    <property type="match status" value="1"/>
</dbReference>
<keyword evidence="20" id="KW-0812">Transmembrane</keyword>
<dbReference type="PROSITE" id="PS00301">
    <property type="entry name" value="G_TR_1"/>
    <property type="match status" value="1"/>
</dbReference>
<dbReference type="FunFam" id="3.40.50.620:FF:000002">
    <property type="entry name" value="Sulfate adenylyltransferase subunit 2"/>
    <property type="match status" value="1"/>
</dbReference>
<dbReference type="GO" id="GO:0004020">
    <property type="term" value="F:adenylylsulfate kinase activity"/>
    <property type="evidence" value="ECO:0007669"/>
    <property type="project" value="UniProtKB-EC"/>
</dbReference>
<dbReference type="PROSITE" id="PS00061">
    <property type="entry name" value="ADH_SHORT"/>
    <property type="match status" value="1"/>
</dbReference>
<dbReference type="InterPro" id="IPR043137">
    <property type="entry name" value="GGT_ssub_C"/>
</dbReference>
<evidence type="ECO:0000256" key="2">
    <source>
        <dbReference type="ARBA" id="ARBA00004678"/>
    </source>
</evidence>
<feature type="transmembrane region" description="Helical" evidence="20">
    <location>
        <begin position="3175"/>
        <end position="3193"/>
    </location>
</feature>
<dbReference type="GO" id="GO:0000160">
    <property type="term" value="P:phosphorelay signal transduction system"/>
    <property type="evidence" value="ECO:0007669"/>
    <property type="project" value="InterPro"/>
</dbReference>
<dbReference type="Proteomes" id="UP000601435">
    <property type="component" value="Unassembled WGS sequence"/>
</dbReference>
<dbReference type="InterPro" id="IPR014729">
    <property type="entry name" value="Rossmann-like_a/b/a_fold"/>
</dbReference>
<organism evidence="23 24">
    <name type="scientific">Symbiodinium necroappetens</name>
    <dbReference type="NCBI Taxonomy" id="1628268"/>
    <lineage>
        <taxon>Eukaryota</taxon>
        <taxon>Sar</taxon>
        <taxon>Alveolata</taxon>
        <taxon>Dinophyceae</taxon>
        <taxon>Suessiales</taxon>
        <taxon>Symbiodiniaceae</taxon>
        <taxon>Symbiodinium</taxon>
    </lineage>
</organism>
<keyword evidence="19" id="KW-0597">Phosphoprotein</keyword>
<dbReference type="CDD" id="cd03695">
    <property type="entry name" value="CysN_NodQ_II"/>
    <property type="match status" value="1"/>
</dbReference>
<dbReference type="InterPro" id="IPR020904">
    <property type="entry name" value="Sc_DH/Rdtase_CS"/>
</dbReference>
<dbReference type="SUPFAM" id="SSF51735">
    <property type="entry name" value="NAD(P)-binding Rossmann-fold domains"/>
    <property type="match status" value="1"/>
</dbReference>
<dbReference type="GO" id="GO:0004781">
    <property type="term" value="F:sulfate adenylyltransferase (ATP) activity"/>
    <property type="evidence" value="ECO:0007669"/>
    <property type="project" value="UniProtKB-EC"/>
</dbReference>
<dbReference type="NCBIfam" id="TIGR02122">
    <property type="entry name" value="TRAP_TAXI"/>
    <property type="match status" value="1"/>
</dbReference>
<dbReference type="Gene3D" id="2.40.30.10">
    <property type="entry name" value="Translation factors"/>
    <property type="match status" value="2"/>
</dbReference>
<dbReference type="Gene3D" id="3.60.20.40">
    <property type="match status" value="1"/>
</dbReference>
<dbReference type="NCBIfam" id="TIGR02039">
    <property type="entry name" value="CysD"/>
    <property type="match status" value="1"/>
</dbReference>
<dbReference type="InterPro" id="IPR001789">
    <property type="entry name" value="Sig_transdc_resp-reg_receiver"/>
</dbReference>
<comment type="catalytic activity">
    <reaction evidence="18">
        <text>sulfate + ATP + H(+) = adenosine 5'-phosphosulfate + diphosphate</text>
        <dbReference type="Rhea" id="RHEA:18133"/>
        <dbReference type="ChEBI" id="CHEBI:15378"/>
        <dbReference type="ChEBI" id="CHEBI:16189"/>
        <dbReference type="ChEBI" id="CHEBI:30616"/>
        <dbReference type="ChEBI" id="CHEBI:33019"/>
        <dbReference type="ChEBI" id="CHEBI:58243"/>
        <dbReference type="EC" id="2.7.7.4"/>
    </reaction>
</comment>
<dbReference type="InterPro" id="IPR002500">
    <property type="entry name" value="PAPS_reduct_dom"/>
</dbReference>
<keyword evidence="12" id="KW-0547">Nucleotide-binding</keyword>
<feature type="transmembrane region" description="Helical" evidence="20">
    <location>
        <begin position="3126"/>
        <end position="3145"/>
    </location>
</feature>
<evidence type="ECO:0000256" key="4">
    <source>
        <dbReference type="ARBA" id="ARBA00007237"/>
    </source>
</evidence>
<dbReference type="Pfam" id="PF01507">
    <property type="entry name" value="PAPS_reduct"/>
    <property type="match status" value="1"/>
</dbReference>
<evidence type="ECO:0000259" key="22">
    <source>
        <dbReference type="PROSITE" id="PS51722"/>
    </source>
</evidence>
<dbReference type="InterPro" id="IPR027417">
    <property type="entry name" value="P-loop_NTPase"/>
</dbReference>
<evidence type="ECO:0000256" key="12">
    <source>
        <dbReference type="ARBA" id="ARBA00022741"/>
    </source>
</evidence>
<protein>
    <recommendedName>
        <fullName evidence="9">Sulfate adenylyltransferase subunit 2</fullName>
        <ecNumber evidence="7">2.7.1.25</ecNumber>
        <ecNumber evidence="8">2.7.7.4</ecNumber>
    </recommendedName>
    <alternativeName>
        <fullName evidence="17">ATP-sulfurylase small subunit</fullName>
    </alternativeName>
</protein>
<dbReference type="InterPro" id="IPR011853">
    <property type="entry name" value="TRAP_DctM-Dct_fused"/>
</dbReference>
<evidence type="ECO:0000256" key="6">
    <source>
        <dbReference type="ARBA" id="ARBA00008885"/>
    </source>
</evidence>
<keyword evidence="16" id="KW-0511">Multifunctional enzyme</keyword>
<dbReference type="SUPFAM" id="SSF52402">
    <property type="entry name" value="Adenine nucleotide alpha hydrolases-like"/>
    <property type="match status" value="1"/>
</dbReference>
<evidence type="ECO:0000256" key="9">
    <source>
        <dbReference type="ARBA" id="ARBA00022004"/>
    </source>
</evidence>
<dbReference type="InterPro" id="IPR059117">
    <property type="entry name" value="APS_kinase_dom"/>
</dbReference>
<reference evidence="23" key="1">
    <citation type="submission" date="2021-02" db="EMBL/GenBank/DDBJ databases">
        <authorList>
            <person name="Dougan E. K."/>
            <person name="Rhodes N."/>
            <person name="Thang M."/>
            <person name="Chan C."/>
        </authorList>
    </citation>
    <scope>NUCLEOTIDE SEQUENCE</scope>
</reference>
<dbReference type="InterPro" id="IPR041757">
    <property type="entry name" value="CysN_GTP-bd"/>
</dbReference>
<feature type="transmembrane region" description="Helical" evidence="20">
    <location>
        <begin position="2933"/>
        <end position="2949"/>
    </location>
</feature>
<dbReference type="SUPFAM" id="SSF53850">
    <property type="entry name" value="Periplasmic binding protein-like II"/>
    <property type="match status" value="1"/>
</dbReference>
<dbReference type="Pfam" id="PF06808">
    <property type="entry name" value="DctM"/>
    <property type="match status" value="1"/>
</dbReference>
<dbReference type="EMBL" id="CAJNJA010015696">
    <property type="protein sequence ID" value="CAE7366215.1"/>
    <property type="molecule type" value="Genomic_DNA"/>
</dbReference>
<evidence type="ECO:0000256" key="20">
    <source>
        <dbReference type="SAM" id="Phobius"/>
    </source>
</evidence>
<dbReference type="SUPFAM" id="SSF56235">
    <property type="entry name" value="N-terminal nucleophile aminohydrolases (Ntn hydrolases)"/>
    <property type="match status" value="1"/>
</dbReference>
<dbReference type="CDD" id="cd23946">
    <property type="entry name" value="Sulfate_adenylyltransferase_2"/>
    <property type="match status" value="1"/>
</dbReference>
<evidence type="ECO:0000313" key="23">
    <source>
        <dbReference type="EMBL" id="CAE7366215.1"/>
    </source>
</evidence>
<evidence type="ECO:0000256" key="1">
    <source>
        <dbReference type="ARBA" id="ARBA00002357"/>
    </source>
</evidence>
<comment type="similarity">
    <text evidence="6">Belongs to the PAPS reductase family. CysD subfamily.</text>
</comment>
<evidence type="ECO:0000256" key="14">
    <source>
        <dbReference type="ARBA" id="ARBA00022840"/>
    </source>
</evidence>
<evidence type="ECO:0000256" key="11">
    <source>
        <dbReference type="ARBA" id="ARBA00022695"/>
    </source>
</evidence>
<dbReference type="Gene3D" id="3.40.50.620">
    <property type="entry name" value="HUPs"/>
    <property type="match status" value="1"/>
</dbReference>
<dbReference type="Gene3D" id="3.40.50.720">
    <property type="entry name" value="NAD(P)-binding Rossmann-like Domain"/>
    <property type="match status" value="1"/>
</dbReference>
<feature type="transmembrane region" description="Helical" evidence="20">
    <location>
        <begin position="2970"/>
        <end position="2989"/>
    </location>
</feature>
<dbReference type="InterPro" id="IPR029055">
    <property type="entry name" value="Ntn_hydrolases_N"/>
</dbReference>
<keyword evidence="24" id="KW-1185">Reference proteome</keyword>
<comment type="similarity">
    <text evidence="4">In the N-terminal section; belongs to the TRAFAC class translation factor GTPase superfamily. Classic translation factor GTPase family. CysN/NodQ subfamily.</text>
</comment>
<dbReference type="OrthoDB" id="448125at2759"/>
<dbReference type="FunFam" id="3.40.50.300:FF:000119">
    <property type="entry name" value="Sulfate adenylyltransferase subunit 1"/>
    <property type="match status" value="1"/>
</dbReference>
<dbReference type="CDD" id="cd13569">
    <property type="entry name" value="PBP2_TAXI_TRAP_like_1"/>
    <property type="match status" value="1"/>
</dbReference>
<dbReference type="GO" id="GO:0005524">
    <property type="term" value="F:ATP binding"/>
    <property type="evidence" value="ECO:0007669"/>
    <property type="project" value="UniProtKB-KW"/>
</dbReference>
<dbReference type="PANTHER" id="PTHR43849">
    <property type="entry name" value="BLL3936 PROTEIN"/>
    <property type="match status" value="1"/>
</dbReference>
<dbReference type="InterPro" id="IPR044138">
    <property type="entry name" value="CysN_II"/>
</dbReference>
<feature type="transmembrane region" description="Helical" evidence="20">
    <location>
        <begin position="3096"/>
        <end position="3114"/>
    </location>
</feature>
<dbReference type="NCBIfam" id="NF009214">
    <property type="entry name" value="PRK12563.1"/>
    <property type="match status" value="1"/>
</dbReference>
<dbReference type="InterPro" id="IPR031157">
    <property type="entry name" value="G_TR_CS"/>
</dbReference>
<dbReference type="SMART" id="SM00448">
    <property type="entry name" value="REC"/>
    <property type="match status" value="1"/>
</dbReference>
<dbReference type="PRINTS" id="PR01210">
    <property type="entry name" value="GGTRANSPTASE"/>
</dbReference>
<dbReference type="Gene3D" id="1.10.246.230">
    <property type="match status" value="1"/>
</dbReference>
<keyword evidence="20" id="KW-0472">Membrane</keyword>
<evidence type="ECO:0000256" key="7">
    <source>
        <dbReference type="ARBA" id="ARBA00012121"/>
    </source>
</evidence>
<feature type="transmembrane region" description="Helical" evidence="20">
    <location>
        <begin position="2738"/>
        <end position="2765"/>
    </location>
</feature>
<dbReference type="NCBIfam" id="TIGR02123">
    <property type="entry name" value="TRAP_fused"/>
    <property type="match status" value="1"/>
</dbReference>
<accession>A0A812Q2V0</accession>
<comment type="similarity">
    <text evidence="5">Belongs to the TRAFAC class translation factor GTPase superfamily. Classic translation factor GTPase family. EF-Tu/EF-1A subfamily.</text>
</comment>
<keyword evidence="14" id="KW-0067">ATP-binding</keyword>
<dbReference type="NCBIfam" id="TIGR02034">
    <property type="entry name" value="CysN"/>
    <property type="match status" value="1"/>
</dbReference>
<dbReference type="Gene3D" id="3.40.50.300">
    <property type="entry name" value="P-loop containing nucleotide triphosphate hydrolases"/>
    <property type="match status" value="2"/>
</dbReference>
<dbReference type="CDD" id="cd04095">
    <property type="entry name" value="CysN_NoDQ_III"/>
    <property type="match status" value="1"/>
</dbReference>
<dbReference type="Gene3D" id="3.40.50.2300">
    <property type="match status" value="1"/>
</dbReference>
<sequence length="3196" mass="346306">MRGGNAVDAALASAITLTVVEPNNNGVGSDAFCILWDGSELVGLNASGCAPAAWDLQHFAGCSTMPDLGWDSVTVPGAVSAWVKLSKRFGKLPFADLFIDAIRYARDGFMVGPKSAYYWQLLEQRYAAFPEFGAHFLPAPQAGQRFKRPDLVNTLERIAASEGEDFYRGELADRMDAAARADGGLLRKSDLEAHDALWVTPTQQPYKGVVLHEIPPNGQGLAAQIALGILQHLEAAPVDSELWLHYQIEAMKIAVRAAQDHFADARAMTVTPEELLAPGSLAAAARSIGDQASPLPPVALPVSADTVYLTTADASGMMVSFIQSNYLAFGSGVVIPGTGISLQNRGAGFSLDPDHPNCVGPGKRPFHTIIPGFVTRDGAPEMSFGVMGGHMQHQGHVQMVTRIFDHGQNPQAASDAPRWHVDEKFSVALEAGLDPALSMGLQARGHRVITDARESTFGGAQLIQKTSDGYVGGSDHRKEGCVEGSDQTLRSTERLLEKADWLPAPLTLELLHDELNRPLTQLVVQSLEAQAKKKRLSMLFLQLHTGPQGRQVLMSNDGRGARRWIFIDDLTLDTFTAALDALCAGKTTLVWPHGEVTKLVRQLERRDKTHQVTLPSDNVVTLALTAYPATLKLDPYPDSPPRPENELTHLDRLEAESIHIMREVAAQAENPVMLYSVGKDSAVMLHLARKAFYPSPPPFPLMHIDTRWKFRSMYEFRDQMAQDIGMELIVHINPEGIEKNINPFDHGSALHTDIMKTQGLKQALDHHKFDVAFGGARRDEEKSRAKERVFSFRNEAHRWDPKNQRPELWNLYNGYKRKGESIRVFPLSNWTELDIWQYIYREQIPIVPLYFAAERPVVVRDGMITMVEDDRMRLLPGEEIQTRRVRFRTLGCYPLTGAVESDADNLSSIVLELLQSRTSERQGRAIDSDSAGSMEKKKQANLDLLRFITCGSVDDGKSTLIGRMLYEAQMIFEDQVTSLQADSKRQGTQGGDIDFALLVDGLSAEREQGITIDVAYRFFSTDHRKFIVADTPGHEQYTRNMVTGASTADVAVILVDASQGLLTQTRRHSFIASLLGIKHVVLAVNKMDLVNYDETVFNQIVSDYEEFATQLTFEHITAIPLSALKGDNVIERSGATSWYAGPTLLGYLETVDIHHDEDTQPFRFPVQWVNRPNSDFRGFAGTVVAGSIQPGDDIRVLPSGETAKVDEIILHHDKLHKAHTDQAVTLTLDREVDVSRGNVIVAADSPCEVADQFDTSLVWMDSEEGYIGRSYWMMIGTTRVNATLTDVKFRYNINTLEHLSARSFGLNDIGRVTLTLDQPIAFDAYLDNKAMGAFVLIDRYTHATVGAGMINFALRRATNIHRHTHIVDKQARAALKGQKGKVIWMTGLSGSGKSTVANGVEQALHAQGKHTFILDGDNVRHGLNRDLGFTDADRVENIRRTAEVAKLMVEAGLIVITAFISPFRSERDMARALFEEEEFVEVFLDVPLEVAEQRDPKGLYRKARRGELPHFTGIDSPYEEPESAELRIPTGEMSLEESVQQALSWRLLGTLSTAMVAYFVTGACAPASMGALQQCVVLMALRRALVVDDSRSARMALKKLLEEHQLEVDLADSGESAIEFLKKASVDVIFMDHTMPGMDGLEAVSAIKANPKTATIPVMMYTTKEGEVYVGQARALGAVGVLPKNVQPHQLFEMLLNLGLVKERRDTAERQEPDTYVLDDVDRSLEAQAQGIAVQNLVTRILEDQHLTLRADILRSQRSFAKEVVHELLKEQALQKAEELSDEDEVPEPATKLSGWWLRAALFVALVVACFLAFQFKLQRDGAVAQLAQAEAAKVDLAAASRAALQADNSAAEQQIQQVRQSALQGLAATLNVNTDVPMFAPAFSANLAQRLSDVLPFLSEMGFTGEVVVTSHLGRFCLVIDAAGQYQLAADDLPMLSCDYVGHIDEDNTYVSDRLSVEFAQLLNTREGALPELVLLALDGGSSAEIVSYPDSQASAGQWNAAAQLNNRVEISFRLAEAGAEVCIWGTNPAKNEAALAQLAEIGPKVSASVCNVADEAAVEAAFAKTLADHGRVDGCFANAGVGGRGTGFDDMTLEEWEHVISVNQTGVFFTFRAAAKHMRERAEQGDGFGRLVGTASLAAISGQARGEHYAAAKGGLISMIKALAVEYARYNVTAHTLLPGWIETDMTQSAFDNPKFVTNVSKRIPARRWGVPEDFAAIAIYIMSTASAYHTAAVVQRFSRSLSLVLLALVSLSGCGGKQESRTTFSIATGGTAGLYYPFGGGMASLWSEHLPHVNVKAEVTGGSVTNVVQVARQESEFGLAMADVVTDAYLGQGRFPEPLPLRVLVNAYPNIVHILTLADSGVTSVAELRGKRVSLGASGSGTAIAAENVVTGLGVALEELAAAYLNFGETTSALKDGTIDAGFVVGGLGLAAVTELAVTRNLVLVPLTDADLVTLQKKFPAYAGYEIPADTYNGISEPVQALGIWSAVVVHESMSEALAYSLTCTLFAHKQVLLGVSPVAEDMSVANLTKLAAVPLHPGTLRYLQAVQGSTPEQVDCLAADDWLSPTGRLVFILALLLSVFQLWQPIVGFFPPGIVPFESIFGLLPATYFRPVHLCWVLVIGFLIYPFSAQAAQHRGWRLLDLLVIAGLLWSSYRVVQFDYQGLDHLLYGLSWPDYLAGLLLLAATLEMARRAVGAVMMVVGLTFILYAAFGNYLPDVLATRGFSFERIVRFQVYTGAGLFGAPLGIAAGAVFSFVLFGAFLQVTGAGQFLINLSFAAAGRYRGGPAKASVIASAAMGSISGSAIANTVTTGSLTIPMMKQLGYKPEEAAGIEAAASTGGQIMPPIMGAGAFVMAEFTKTPYGDIVWMSLLPALLYFTSVLLYVHIMAVKGGFTGMKNPAGAWRVLRDGLHFLLPLVLITLLLLNNYSPVLVGVSGCAAVVLASLLRRHTRVGLPEIADALHNGARMAVPISVACAVAGIVVGTIGQTGIGLQFTESVVGMSNGQLWLALILVALAALVLGMGLPATAAYIVLAVMTAPALQELGLALITAHMIIFWLSQTSNVTPPIALAAFAGAGIAGAAPMRAAVEAFKLASGLFVIPLMMAFSPLLLTPERSWADVLPAAGLTLCMVLGIAMAVEGYLFVRLRRYLVLLSAFSVVLMLWPSVPTRSMGAALCLLVVAANYLGSRTAETI</sequence>
<dbReference type="InterPro" id="IPR011779">
    <property type="entry name" value="SO4_adenylTrfase_lsu"/>
</dbReference>
<comment type="caution">
    <text evidence="23">The sequence shown here is derived from an EMBL/GenBank/DDBJ whole genome shotgun (WGS) entry which is preliminary data.</text>
</comment>
<feature type="domain" description="Response regulatory" evidence="21">
    <location>
        <begin position="1583"/>
        <end position="1699"/>
    </location>
</feature>
<keyword evidence="20" id="KW-1133">Transmembrane helix</keyword>